<proteinExistence type="predicted"/>
<dbReference type="Proteomes" id="UP000294543">
    <property type="component" value="Unassembled WGS sequence"/>
</dbReference>
<reference evidence="3 4" key="1">
    <citation type="submission" date="2019-03" db="EMBL/GenBank/DDBJ databases">
        <title>Draft genome sequences of novel Actinobacteria.</title>
        <authorList>
            <person name="Sahin N."/>
            <person name="Ay H."/>
            <person name="Saygin H."/>
        </authorList>
    </citation>
    <scope>NUCLEOTIDE SEQUENCE [LARGE SCALE GENOMIC DNA]</scope>
    <source>
        <strain evidence="3 4">KC712</strain>
    </source>
</reference>
<dbReference type="AlphaFoldDB" id="A0A4R4WUV9"/>
<name>A0A4R4WUV9_9ACTN</name>
<dbReference type="OrthoDB" id="3356051at2"/>
<evidence type="ECO:0000256" key="1">
    <source>
        <dbReference type="SAM" id="MobiDB-lite"/>
    </source>
</evidence>
<dbReference type="Gene3D" id="3.50.50.60">
    <property type="entry name" value="FAD/NAD(P)-binding domain"/>
    <property type="match status" value="1"/>
</dbReference>
<comment type="caution">
    <text evidence="3">The sequence shown here is derived from an EMBL/GenBank/DDBJ whole genome shotgun (WGS) entry which is preliminary data.</text>
</comment>
<dbReference type="InterPro" id="IPR051704">
    <property type="entry name" value="FAD_aromatic-hydroxylase"/>
</dbReference>
<dbReference type="PANTHER" id="PTHR46865">
    <property type="entry name" value="OXIDOREDUCTASE-RELATED"/>
    <property type="match status" value="1"/>
</dbReference>
<dbReference type="InterPro" id="IPR036188">
    <property type="entry name" value="FAD/NAD-bd_sf"/>
</dbReference>
<dbReference type="Gene3D" id="3.30.9.10">
    <property type="entry name" value="D-Amino Acid Oxidase, subunit A, domain 2"/>
    <property type="match status" value="1"/>
</dbReference>
<dbReference type="Pfam" id="PF01494">
    <property type="entry name" value="FAD_binding_3"/>
    <property type="match status" value="1"/>
</dbReference>
<evidence type="ECO:0000313" key="4">
    <source>
        <dbReference type="Proteomes" id="UP000294543"/>
    </source>
</evidence>
<dbReference type="InterPro" id="IPR002938">
    <property type="entry name" value="FAD-bd"/>
</dbReference>
<dbReference type="PRINTS" id="PR00420">
    <property type="entry name" value="RNGMNOXGNASE"/>
</dbReference>
<gene>
    <name evidence="3" type="ORF">E1294_14905</name>
</gene>
<feature type="region of interest" description="Disordered" evidence="1">
    <location>
        <begin position="1"/>
        <end position="45"/>
    </location>
</feature>
<protein>
    <submittedName>
        <fullName evidence="3">FAD-dependent oxidoreductase</fullName>
    </submittedName>
</protein>
<feature type="domain" description="FAD-binding" evidence="2">
    <location>
        <begin position="56"/>
        <end position="211"/>
    </location>
</feature>
<evidence type="ECO:0000259" key="2">
    <source>
        <dbReference type="Pfam" id="PF01494"/>
    </source>
</evidence>
<dbReference type="GO" id="GO:0071949">
    <property type="term" value="F:FAD binding"/>
    <property type="evidence" value="ECO:0007669"/>
    <property type="project" value="InterPro"/>
</dbReference>
<dbReference type="EMBL" id="SMKP01000035">
    <property type="protein sequence ID" value="TDD21415.1"/>
    <property type="molecule type" value="Genomic_DNA"/>
</dbReference>
<organism evidence="3 4">
    <name type="scientific">Nonomuraea diastatica</name>
    <dbReference type="NCBI Taxonomy" id="1848329"/>
    <lineage>
        <taxon>Bacteria</taxon>
        <taxon>Bacillati</taxon>
        <taxon>Actinomycetota</taxon>
        <taxon>Actinomycetes</taxon>
        <taxon>Streptosporangiales</taxon>
        <taxon>Streptosporangiaceae</taxon>
        <taxon>Nonomuraea</taxon>
    </lineage>
</organism>
<keyword evidence="4" id="KW-1185">Reference proteome</keyword>
<feature type="compositionally biased region" description="Basic and acidic residues" evidence="1">
    <location>
        <begin position="10"/>
        <end position="19"/>
    </location>
</feature>
<dbReference type="SUPFAM" id="SSF51905">
    <property type="entry name" value="FAD/NAD(P)-binding domain"/>
    <property type="match status" value="1"/>
</dbReference>
<dbReference type="PANTHER" id="PTHR46865:SF8">
    <property type="entry name" value="POSSIBLE OXIDOREDUCTASE"/>
    <property type="match status" value="1"/>
</dbReference>
<accession>A0A4R4WUV9</accession>
<evidence type="ECO:0000313" key="3">
    <source>
        <dbReference type="EMBL" id="TDD21415.1"/>
    </source>
</evidence>
<sequence>MAGRGGLSGRRADRGRDAGRGAGRRRPPPLARPRPRCGGDGGAAADHAGHPGGTIVKALICGAGIAGLTLAWHLERAGWEVELVERAAAFRDGGYMIDFYGPGHQVARRMGLLPRLLDVRYPVGEVGYVDRRGRHTSGLTLPSDMEDIMSLLRGDLARVIAGEVRAPITYGASVASFDQHAEGVSIRLTDGTSRAADLLVGADGTRSRVRELAFGDVAPRFLGHHVAAFTLRDARLSEQIGTRYQMLTEPGVMAGAYALRDGRLSLLFLRRDPDPALPGDPVAELRRAFGERGWILPEVLARCPGPPELYYDLVTQVEMERWHAGRVALVGDACQAVSLFAGQGASMAMAGAWVLADELTADGDLHGALGRYQERMAPSIAEVQRFGRRFIEWMAPSHRWRIAVRHLMLRLTALPGADRLLVNSLSPGGHRLISGRSHVLESVRED</sequence>